<dbReference type="STRING" id="1003195.SCATT_51020"/>
<keyword evidence="4" id="KW-1185">Reference proteome</keyword>
<accession>G8WVE9</accession>
<proteinExistence type="predicted"/>
<accession>F8JRT7</accession>
<sequence>MVVQDGEFARRQGRVHPVPGRVWWHAVVGWRYVEREGEALGGRGWRAGAALVAAALCGALVAGTGGGRAVAADAGRAEVAVRLAASSVIAPGVEYRAFSVPASHGTAYGHLLTADLTERRVSVGLLTPGAVAAREPVSRMAVALHAVAGVNADFFDISEAQHPGVEATGAAVGPAVSDGVALKAAVPAGQRFGPPLPPGTSTRDVLGVGADRVARLDRLSLSASATTPYGTVRVGGFNQYAVPVGGVGVFTSAWGSASRARAVCGTDSDRAAPCGKDGYEVVVRHGRVVSGSPVPGSGAIGRDTVVLVGRERGAAVLRRLRPGQPVTVRERLVARSGAVPRFAVGGFPVLRGGQPLSGLDRVTAATRTAAGVGGRGRRLYLLVLDGNAENGSGLSIAELAGVMRQIGAVDAVNLDGGGSSTLVARDPATGQVTVRNHPSGGAERPVPEGIGLFSRS</sequence>
<dbReference type="Pfam" id="PF09992">
    <property type="entry name" value="NAGPA"/>
    <property type="match status" value="1"/>
</dbReference>
<evidence type="ECO:0000259" key="2">
    <source>
        <dbReference type="Pfam" id="PF09992"/>
    </source>
</evidence>
<dbReference type="KEGG" id="scy:SCATT_51020"/>
<feature type="region of interest" description="Disordered" evidence="1">
    <location>
        <begin position="437"/>
        <end position="456"/>
    </location>
</feature>
<dbReference type="Proteomes" id="UP000007842">
    <property type="component" value="Chromosome"/>
</dbReference>
<evidence type="ECO:0000256" key="1">
    <source>
        <dbReference type="SAM" id="MobiDB-lite"/>
    </source>
</evidence>
<organism evidence="3 4">
    <name type="scientific">Streptantibioticus cattleyicolor (strain ATCC 35852 / DSM 46488 / JCM 4925 / NBRC 14057 / NRRL 8057)</name>
    <name type="common">Streptomyces cattleya</name>
    <dbReference type="NCBI Taxonomy" id="1003195"/>
    <lineage>
        <taxon>Bacteria</taxon>
        <taxon>Bacillati</taxon>
        <taxon>Actinomycetota</taxon>
        <taxon>Actinomycetes</taxon>
        <taxon>Kitasatosporales</taxon>
        <taxon>Streptomycetaceae</taxon>
        <taxon>Streptantibioticus</taxon>
    </lineage>
</organism>
<dbReference type="PATRIC" id="fig|1003195.11.peg.6529"/>
<dbReference type="OrthoDB" id="9809781at2"/>
<dbReference type="PANTHER" id="PTHR40446:SF2">
    <property type="entry name" value="N-ACETYLGLUCOSAMINE-1-PHOSPHODIESTER ALPHA-N-ACETYLGLUCOSAMINIDASE"/>
    <property type="match status" value="1"/>
</dbReference>
<feature type="domain" description="Phosphodiester glycosidase" evidence="2">
    <location>
        <begin position="278"/>
        <end position="453"/>
    </location>
</feature>
<evidence type="ECO:0000313" key="3">
    <source>
        <dbReference type="EMBL" id="AEW97473.1"/>
    </source>
</evidence>
<name>F8JRT7_STREN</name>
<protein>
    <submittedName>
        <fullName evidence="3">Secreted protein</fullName>
    </submittedName>
</protein>
<gene>
    <name evidence="3" type="ordered locus">SCATT_51020</name>
</gene>
<dbReference type="HOGENOM" id="CLU_057324_0_0_11"/>
<dbReference type="KEGG" id="sct:SCAT_5106"/>
<dbReference type="eggNOG" id="COG4632">
    <property type="taxonomic scope" value="Bacteria"/>
</dbReference>
<dbReference type="EMBL" id="CP003219">
    <property type="protein sequence ID" value="AEW97473.1"/>
    <property type="molecule type" value="Genomic_DNA"/>
</dbReference>
<dbReference type="PANTHER" id="PTHR40446">
    <property type="entry name" value="N-ACETYLGLUCOSAMINE-1-PHOSPHODIESTER ALPHA-N-ACETYLGLUCOSAMINIDASE"/>
    <property type="match status" value="1"/>
</dbReference>
<reference evidence="4" key="1">
    <citation type="submission" date="2011-12" db="EMBL/GenBank/DDBJ databases">
        <title>Complete genome sequence of Streptomyces cattleya strain DSM 46488.</title>
        <authorList>
            <person name="Ou H.-Y."/>
            <person name="Li P."/>
            <person name="Zhao C."/>
            <person name="O'Hagan D."/>
            <person name="Deng Z."/>
        </authorList>
    </citation>
    <scope>NUCLEOTIDE SEQUENCE [LARGE SCALE GENOMIC DNA]</scope>
    <source>
        <strain evidence="4">ATCC 35852 / DSM 46488 / JCM 4925 / NBRC 14057 / NRRL 8057</strain>
    </source>
</reference>
<evidence type="ECO:0000313" key="4">
    <source>
        <dbReference type="Proteomes" id="UP000007842"/>
    </source>
</evidence>
<dbReference type="InterPro" id="IPR018711">
    <property type="entry name" value="NAGPA"/>
</dbReference>
<dbReference type="AlphaFoldDB" id="F8JRT7"/>